<dbReference type="Pfam" id="PF26639">
    <property type="entry name" value="Het-6_barrel"/>
    <property type="match status" value="1"/>
</dbReference>
<dbReference type="EMBL" id="MU854366">
    <property type="protein sequence ID" value="KAK4040981.1"/>
    <property type="molecule type" value="Genomic_DNA"/>
</dbReference>
<comment type="caution">
    <text evidence="1">The sequence shown here is derived from an EMBL/GenBank/DDBJ whole genome shotgun (WGS) entry which is preliminary data.</text>
</comment>
<name>A0AAN6PLA2_9PEZI</name>
<sequence length="217" mass="24206">MLHLLRCAGYWTTPNSATGEADYHTKGLPLWVFVETVNECVDPYASELTPNFLRAFSARSLFREIQMQTRPGVHDPGYGFTAEELSFMGFQSEEELCKCLADLSSYADGNDNVPQASSEPGEHREEAIRQFVYRIWTFFANKSLFHTHDGVVGAGPPGVEAGDLLYLIHGCSLPVLVREVEGKLLHIGVCYVPGISGAEFFRVLEERESEVEELNLV</sequence>
<reference evidence="2" key="1">
    <citation type="journal article" date="2023" name="Mol. Phylogenet. Evol.">
        <title>Genome-scale phylogeny and comparative genomics of the fungal order Sordariales.</title>
        <authorList>
            <person name="Hensen N."/>
            <person name="Bonometti L."/>
            <person name="Westerberg I."/>
            <person name="Brannstrom I.O."/>
            <person name="Guillou S."/>
            <person name="Cros-Aarteil S."/>
            <person name="Calhoun S."/>
            <person name="Haridas S."/>
            <person name="Kuo A."/>
            <person name="Mondo S."/>
            <person name="Pangilinan J."/>
            <person name="Riley R."/>
            <person name="LaButti K."/>
            <person name="Andreopoulos B."/>
            <person name="Lipzen A."/>
            <person name="Chen C."/>
            <person name="Yan M."/>
            <person name="Daum C."/>
            <person name="Ng V."/>
            <person name="Clum A."/>
            <person name="Steindorff A."/>
            <person name="Ohm R.A."/>
            <person name="Martin F."/>
            <person name="Silar P."/>
            <person name="Natvig D.O."/>
            <person name="Lalanne C."/>
            <person name="Gautier V."/>
            <person name="Ament-Velasquez S.L."/>
            <person name="Kruys A."/>
            <person name="Hutchinson M.I."/>
            <person name="Powell A.J."/>
            <person name="Barry K."/>
            <person name="Miller A.N."/>
            <person name="Grigoriev I.V."/>
            <person name="Debuchy R."/>
            <person name="Gladieux P."/>
            <person name="Hiltunen Thoren M."/>
            <person name="Johannesson H."/>
        </authorList>
    </citation>
    <scope>NUCLEOTIDE SEQUENCE [LARGE SCALE GENOMIC DNA]</scope>
    <source>
        <strain evidence="2">CBS 284.82</strain>
    </source>
</reference>
<evidence type="ECO:0000313" key="1">
    <source>
        <dbReference type="EMBL" id="KAK4040981.1"/>
    </source>
</evidence>
<evidence type="ECO:0000313" key="2">
    <source>
        <dbReference type="Proteomes" id="UP001303115"/>
    </source>
</evidence>
<gene>
    <name evidence="1" type="ORF">C8A01DRAFT_35037</name>
</gene>
<dbReference type="Proteomes" id="UP001303115">
    <property type="component" value="Unassembled WGS sequence"/>
</dbReference>
<protein>
    <submittedName>
        <fullName evidence="1">Uncharacterized protein</fullName>
    </submittedName>
</protein>
<proteinExistence type="predicted"/>
<keyword evidence="2" id="KW-1185">Reference proteome</keyword>
<accession>A0AAN6PLA2</accession>
<dbReference type="AlphaFoldDB" id="A0AAN6PLA2"/>
<organism evidence="1 2">
    <name type="scientific">Parachaetomium inaequale</name>
    <dbReference type="NCBI Taxonomy" id="2588326"/>
    <lineage>
        <taxon>Eukaryota</taxon>
        <taxon>Fungi</taxon>
        <taxon>Dikarya</taxon>
        <taxon>Ascomycota</taxon>
        <taxon>Pezizomycotina</taxon>
        <taxon>Sordariomycetes</taxon>
        <taxon>Sordariomycetidae</taxon>
        <taxon>Sordariales</taxon>
        <taxon>Chaetomiaceae</taxon>
        <taxon>Parachaetomium</taxon>
    </lineage>
</organism>